<dbReference type="PANTHER" id="PTHR34149:SF9">
    <property type="entry name" value="PROTEIN CBG09996"/>
    <property type="match status" value="1"/>
</dbReference>
<dbReference type="PANTHER" id="PTHR34149">
    <property type="entry name" value="PROTEIN CBG11905-RELATED"/>
    <property type="match status" value="1"/>
</dbReference>
<sequence>MCAPNYFPYPSGGIICGLTICPDESIFHYYYCCYGLLGACCFYLRTWLIILLMVISLSLILCAVAAAIAAFSRSRQQRIPTTVDATTNAGYDIHYHPPREHTVYYTDHSRDRSL</sequence>
<dbReference type="AlphaFoldDB" id="A0AAF5Q2P4"/>
<reference evidence="2" key="2">
    <citation type="journal article" date="2016" name="Mol. Ecol.">
        <title>Population genomics of the filarial nematode parasite Wuchereria bancrofti from mosquitoes.</title>
        <authorList>
            <person name="Small S.T."/>
            <person name="Reimer L.J."/>
            <person name="Tisch D.J."/>
            <person name="King C.L."/>
            <person name="Christensen B.M."/>
            <person name="Siba P.M."/>
            <person name="Kazura J.W."/>
            <person name="Serre D."/>
            <person name="Zimmerman P.A."/>
        </authorList>
    </citation>
    <scope>NUCLEOTIDE SEQUENCE</scope>
    <source>
        <strain evidence="2">pt0022</strain>
    </source>
</reference>
<evidence type="ECO:0000313" key="3">
    <source>
        <dbReference type="WBParaSite" id="mrna-Wban_09263"/>
    </source>
</evidence>
<keyword evidence="1" id="KW-0812">Transmembrane</keyword>
<dbReference type="InterPro" id="IPR022559">
    <property type="entry name" value="SUP-1-like"/>
</dbReference>
<dbReference type="WBParaSite" id="mrna-Wban_09263">
    <property type="protein sequence ID" value="mrna-Wban_09263"/>
    <property type="gene ID" value="Wban_09263"/>
</dbReference>
<name>A0AAF5Q2P4_WUCBA</name>
<keyword evidence="1" id="KW-0472">Membrane</keyword>
<reference evidence="2" key="1">
    <citation type="submission" date="2015-03" db="EMBL/GenBank/DDBJ databases">
        <title>Wuchereria bancrofti Genome Sequencing Papua New Guinea Strain.</title>
        <authorList>
            <person name="Small S.T."/>
            <person name="Serre D."/>
            <person name="Zimmerman P.A."/>
        </authorList>
    </citation>
    <scope>NUCLEOTIDE SEQUENCE [LARGE SCALE GENOMIC DNA]</scope>
    <source>
        <strain evidence="2">pt0022</strain>
    </source>
</reference>
<feature type="transmembrane region" description="Helical" evidence="1">
    <location>
        <begin position="47"/>
        <end position="71"/>
    </location>
</feature>
<proteinExistence type="predicted"/>
<protein>
    <submittedName>
        <fullName evidence="3">Uncharacterized protein</fullName>
    </submittedName>
</protein>
<accession>A0AAF5Q2P4</accession>
<dbReference type="Pfam" id="PF10853">
    <property type="entry name" value="DUF2650"/>
    <property type="match status" value="1"/>
</dbReference>
<dbReference type="Proteomes" id="UP000093561">
    <property type="component" value="Unassembled WGS sequence"/>
</dbReference>
<reference evidence="3" key="3">
    <citation type="submission" date="2024-02" db="UniProtKB">
        <authorList>
            <consortium name="WormBaseParasite"/>
        </authorList>
    </citation>
    <scope>IDENTIFICATION</scope>
    <source>
        <strain evidence="3">pt0022</strain>
    </source>
</reference>
<evidence type="ECO:0000313" key="2">
    <source>
        <dbReference type="Proteomes" id="UP000093561"/>
    </source>
</evidence>
<keyword evidence="1" id="KW-1133">Transmembrane helix</keyword>
<organism evidence="2 3">
    <name type="scientific">Wuchereria bancrofti</name>
    <dbReference type="NCBI Taxonomy" id="6293"/>
    <lineage>
        <taxon>Eukaryota</taxon>
        <taxon>Metazoa</taxon>
        <taxon>Ecdysozoa</taxon>
        <taxon>Nematoda</taxon>
        <taxon>Chromadorea</taxon>
        <taxon>Rhabditida</taxon>
        <taxon>Spirurina</taxon>
        <taxon>Spiruromorpha</taxon>
        <taxon>Filarioidea</taxon>
        <taxon>Onchocercidae</taxon>
        <taxon>Wuchereria</taxon>
    </lineage>
</organism>
<evidence type="ECO:0000256" key="1">
    <source>
        <dbReference type="SAM" id="Phobius"/>
    </source>
</evidence>